<evidence type="ECO:0008006" key="17">
    <source>
        <dbReference type="Google" id="ProtNLM"/>
    </source>
</evidence>
<keyword evidence="8" id="KW-0492">Microsome</keyword>
<evidence type="ECO:0000256" key="3">
    <source>
        <dbReference type="ARBA" id="ARBA00004406"/>
    </source>
</evidence>
<evidence type="ECO:0000256" key="14">
    <source>
        <dbReference type="RuleBase" id="RU000461"/>
    </source>
</evidence>
<dbReference type="Gene3D" id="1.10.630.10">
    <property type="entry name" value="Cytochrome P450"/>
    <property type="match status" value="1"/>
</dbReference>
<keyword evidence="9 14" id="KW-0560">Oxidoreductase</keyword>
<dbReference type="GO" id="GO:0020037">
    <property type="term" value="F:heme binding"/>
    <property type="evidence" value="ECO:0007669"/>
    <property type="project" value="InterPro"/>
</dbReference>
<evidence type="ECO:0000256" key="6">
    <source>
        <dbReference type="ARBA" id="ARBA00022723"/>
    </source>
</evidence>
<keyword evidence="11 14" id="KW-0503">Monooxygenase</keyword>
<comment type="cofactor">
    <cofactor evidence="1 13">
        <name>heme</name>
        <dbReference type="ChEBI" id="CHEBI:30413"/>
    </cofactor>
</comment>
<dbReference type="InterPro" id="IPR017972">
    <property type="entry name" value="Cyt_P450_CS"/>
</dbReference>
<dbReference type="GO" id="GO:0016705">
    <property type="term" value="F:oxidoreductase activity, acting on paired donors, with incorporation or reduction of molecular oxygen"/>
    <property type="evidence" value="ECO:0007669"/>
    <property type="project" value="InterPro"/>
</dbReference>
<comment type="caution">
    <text evidence="15">The sequence shown here is derived from an EMBL/GenBank/DDBJ whole genome shotgun (WGS) entry which is preliminary data.</text>
</comment>
<evidence type="ECO:0000256" key="8">
    <source>
        <dbReference type="ARBA" id="ARBA00022848"/>
    </source>
</evidence>
<dbReference type="GO" id="GO:0004497">
    <property type="term" value="F:monooxygenase activity"/>
    <property type="evidence" value="ECO:0007669"/>
    <property type="project" value="UniProtKB-KW"/>
</dbReference>
<evidence type="ECO:0000313" key="15">
    <source>
        <dbReference type="EMBL" id="KAK4877921.1"/>
    </source>
</evidence>
<dbReference type="PANTHER" id="PTHR24292">
    <property type="entry name" value="CYTOCHROME P450"/>
    <property type="match status" value="1"/>
</dbReference>
<reference evidence="16" key="1">
    <citation type="submission" date="2023-01" db="EMBL/GenBank/DDBJ databases">
        <title>Key to firefly adult light organ development and bioluminescence: homeobox transcription factors regulate luciferase expression and transportation to peroxisome.</title>
        <authorList>
            <person name="Fu X."/>
        </authorList>
    </citation>
    <scope>NUCLEOTIDE SEQUENCE [LARGE SCALE GENOMIC DNA]</scope>
</reference>
<feature type="binding site" description="axial binding residue" evidence="13">
    <location>
        <position position="435"/>
    </location>
    <ligand>
        <name>heme</name>
        <dbReference type="ChEBI" id="CHEBI:30413"/>
    </ligand>
    <ligandPart>
        <name>Fe</name>
        <dbReference type="ChEBI" id="CHEBI:18248"/>
    </ligandPart>
</feature>
<dbReference type="InterPro" id="IPR002401">
    <property type="entry name" value="Cyt_P450_E_grp-I"/>
</dbReference>
<proteinExistence type="inferred from homology"/>
<keyword evidence="16" id="KW-1185">Reference proteome</keyword>
<dbReference type="SUPFAM" id="SSF48264">
    <property type="entry name" value="Cytochrome P450"/>
    <property type="match status" value="1"/>
</dbReference>
<comment type="subcellular location">
    <subcellularLocation>
        <location evidence="3">Endoplasmic reticulum membrane</location>
        <topology evidence="3">Peripheral membrane protein</topology>
    </subcellularLocation>
    <subcellularLocation>
        <location evidence="2">Microsome membrane</location>
        <topology evidence="2">Peripheral membrane protein</topology>
    </subcellularLocation>
</comment>
<name>A0AAN7S8K7_9COLE</name>
<evidence type="ECO:0000256" key="7">
    <source>
        <dbReference type="ARBA" id="ARBA00022824"/>
    </source>
</evidence>
<dbReference type="AlphaFoldDB" id="A0AAN7S8K7"/>
<evidence type="ECO:0000256" key="9">
    <source>
        <dbReference type="ARBA" id="ARBA00023002"/>
    </source>
</evidence>
<evidence type="ECO:0000256" key="1">
    <source>
        <dbReference type="ARBA" id="ARBA00001971"/>
    </source>
</evidence>
<dbReference type="PRINTS" id="PR00463">
    <property type="entry name" value="EP450I"/>
</dbReference>
<keyword evidence="7" id="KW-0256">Endoplasmic reticulum</keyword>
<dbReference type="FunFam" id="1.10.630.10:FF:000042">
    <property type="entry name" value="Cytochrome P450"/>
    <property type="match status" value="1"/>
</dbReference>
<evidence type="ECO:0000256" key="11">
    <source>
        <dbReference type="ARBA" id="ARBA00023033"/>
    </source>
</evidence>
<evidence type="ECO:0000256" key="12">
    <source>
        <dbReference type="ARBA" id="ARBA00023136"/>
    </source>
</evidence>
<dbReference type="GO" id="GO:0005789">
    <property type="term" value="C:endoplasmic reticulum membrane"/>
    <property type="evidence" value="ECO:0007669"/>
    <property type="project" value="UniProtKB-SubCell"/>
</dbReference>
<sequence length="492" mass="56360">MIWLVSILLIVALSTIFVKWRFSYWKRKRILCIEPTSIFGSVGNPITKKRNQGFVYADYYKKFKQEGARHGGFYNMLTAYYVPVDLDVIKHILETDFDCFYERGFYYNDKDDPVSAHLFALGGEKWKTLRAKLSPAFTRAKTKTMFATIMQCAENMVGALDTSYSAGRPIDAKDITSRFAIDVIGSCALGLECNSFENDKAEFVRISKLMFSRSGRFEVLVATFARNFPGLARALRIKAVGTEISKFYMDVARGTILYRRKNGVRRNDAFQALVDLGDDITVEEIAAQCLAFFVAGYETSSSTLTFALYELAKNVDVQRKTREEVLRVMSQHDGILTYEAIEKMKYLGQVVDETLRMYPPITNFSRECTKDYKLPNSDIVIERGTRIVFPVMGIHHDEDYYPNPEKFDPNRFSDENRKKIKPFSYIPFSEGPRMCIGKRFGLMEVKIGLSVLLKNYSFVVNPNVPRTLSWNRFSLTLVSTDIIWLDLTKASA</sequence>
<keyword evidence="5 13" id="KW-0349">Heme</keyword>
<dbReference type="Proteomes" id="UP001353858">
    <property type="component" value="Unassembled WGS sequence"/>
</dbReference>
<keyword evidence="10 13" id="KW-0408">Iron</keyword>
<dbReference type="PRINTS" id="PR00385">
    <property type="entry name" value="P450"/>
</dbReference>
<dbReference type="EMBL" id="JARPUR010000004">
    <property type="protein sequence ID" value="KAK4877921.1"/>
    <property type="molecule type" value="Genomic_DNA"/>
</dbReference>
<keyword evidence="12" id="KW-0472">Membrane</keyword>
<evidence type="ECO:0000313" key="16">
    <source>
        <dbReference type="Proteomes" id="UP001353858"/>
    </source>
</evidence>
<dbReference type="PROSITE" id="PS00086">
    <property type="entry name" value="CYTOCHROME_P450"/>
    <property type="match status" value="1"/>
</dbReference>
<protein>
    <recommendedName>
        <fullName evidence="17">Cytochrome P450</fullName>
    </recommendedName>
</protein>
<accession>A0AAN7S8K7</accession>
<evidence type="ECO:0000256" key="5">
    <source>
        <dbReference type="ARBA" id="ARBA00022617"/>
    </source>
</evidence>
<gene>
    <name evidence="15" type="ORF">RN001_010427</name>
</gene>
<dbReference type="InterPro" id="IPR001128">
    <property type="entry name" value="Cyt_P450"/>
</dbReference>
<dbReference type="GO" id="GO:0005506">
    <property type="term" value="F:iron ion binding"/>
    <property type="evidence" value="ECO:0007669"/>
    <property type="project" value="InterPro"/>
</dbReference>
<dbReference type="InterPro" id="IPR036396">
    <property type="entry name" value="Cyt_P450_sf"/>
</dbReference>
<evidence type="ECO:0000256" key="13">
    <source>
        <dbReference type="PIRSR" id="PIRSR602401-1"/>
    </source>
</evidence>
<evidence type="ECO:0000256" key="4">
    <source>
        <dbReference type="ARBA" id="ARBA00010617"/>
    </source>
</evidence>
<organism evidence="15 16">
    <name type="scientific">Aquatica leii</name>
    <dbReference type="NCBI Taxonomy" id="1421715"/>
    <lineage>
        <taxon>Eukaryota</taxon>
        <taxon>Metazoa</taxon>
        <taxon>Ecdysozoa</taxon>
        <taxon>Arthropoda</taxon>
        <taxon>Hexapoda</taxon>
        <taxon>Insecta</taxon>
        <taxon>Pterygota</taxon>
        <taxon>Neoptera</taxon>
        <taxon>Endopterygota</taxon>
        <taxon>Coleoptera</taxon>
        <taxon>Polyphaga</taxon>
        <taxon>Elateriformia</taxon>
        <taxon>Elateroidea</taxon>
        <taxon>Lampyridae</taxon>
        <taxon>Luciolinae</taxon>
        <taxon>Aquatica</taxon>
    </lineage>
</organism>
<dbReference type="CDD" id="cd11056">
    <property type="entry name" value="CYP6-like"/>
    <property type="match status" value="1"/>
</dbReference>
<evidence type="ECO:0000256" key="10">
    <source>
        <dbReference type="ARBA" id="ARBA00023004"/>
    </source>
</evidence>
<dbReference type="Pfam" id="PF00067">
    <property type="entry name" value="p450"/>
    <property type="match status" value="1"/>
</dbReference>
<comment type="similarity">
    <text evidence="4 14">Belongs to the cytochrome P450 family.</text>
</comment>
<evidence type="ECO:0000256" key="2">
    <source>
        <dbReference type="ARBA" id="ARBA00004174"/>
    </source>
</evidence>
<dbReference type="InterPro" id="IPR050476">
    <property type="entry name" value="Insect_CytP450_Detox"/>
</dbReference>
<dbReference type="PANTHER" id="PTHR24292:SF100">
    <property type="entry name" value="CYTOCHROME P450 6A16, ISOFORM B-RELATED"/>
    <property type="match status" value="1"/>
</dbReference>
<keyword evidence="6 13" id="KW-0479">Metal-binding</keyword>